<sequence>MADKQILSSVSYKNNEKQILIVTAVEAEKNAIERGLGSDTIYDISSVGVGPVESAINTVKILMKKKYSLVICAGIGGGFPERAEIGSIVLASKIIAADLGAESPEGFIPVEELGFGKSVLTPDLSLIPSFADCFEKAGINVATAPILTLATVTGTLEKAEELSNRIQGAGAEAMEGFGVASASNSFDIPFMEFRAISNPVGPRDRHSWKIKEAMQTLEKAGTALKEVFKQ</sequence>
<dbReference type="RefSeq" id="WP_217067770.1">
    <property type="nucleotide sequence ID" value="NZ_JAHQCS010000145.1"/>
</dbReference>
<keyword evidence="1" id="KW-0474">Menaquinone biosynthesis</keyword>
<accession>A0ABS6JIX9</accession>
<evidence type="ECO:0000256" key="2">
    <source>
        <dbReference type="NCBIfam" id="TIGR03664"/>
    </source>
</evidence>
<feature type="domain" description="Nucleoside phosphorylase" evidence="3">
    <location>
        <begin position="45"/>
        <end position="229"/>
    </location>
</feature>
<organism evidence="4 5">
    <name type="scientific">Evansella tamaricis</name>
    <dbReference type="NCBI Taxonomy" id="2069301"/>
    <lineage>
        <taxon>Bacteria</taxon>
        <taxon>Bacillati</taxon>
        <taxon>Bacillota</taxon>
        <taxon>Bacilli</taxon>
        <taxon>Bacillales</taxon>
        <taxon>Bacillaceae</taxon>
        <taxon>Evansella</taxon>
    </lineage>
</organism>
<dbReference type="EMBL" id="JAHQCS010000145">
    <property type="protein sequence ID" value="MBU9713620.1"/>
    <property type="molecule type" value="Genomic_DNA"/>
</dbReference>
<evidence type="ECO:0000313" key="4">
    <source>
        <dbReference type="EMBL" id="MBU9713620.1"/>
    </source>
</evidence>
<reference evidence="4 5" key="1">
    <citation type="submission" date="2021-06" db="EMBL/GenBank/DDBJ databases">
        <title>Bacillus sp. RD4P76, an endophyte from a halophyte.</title>
        <authorList>
            <person name="Sun J.-Q."/>
        </authorList>
    </citation>
    <scope>NUCLEOTIDE SEQUENCE [LARGE SCALE GENOMIC DNA]</scope>
    <source>
        <strain evidence="4 5">CGMCC 1.15917</strain>
    </source>
</reference>
<name>A0ABS6JIX9_9BACI</name>
<comment type="catalytic activity">
    <reaction evidence="1">
        <text>futalosine + H2O = dehypoxanthine futalosine + hypoxanthine</text>
        <dbReference type="Rhea" id="RHEA:25904"/>
        <dbReference type="ChEBI" id="CHEBI:15377"/>
        <dbReference type="ChEBI" id="CHEBI:17368"/>
        <dbReference type="ChEBI" id="CHEBI:58863"/>
        <dbReference type="ChEBI" id="CHEBI:58864"/>
        <dbReference type="EC" id="3.2.2.26"/>
    </reaction>
</comment>
<evidence type="ECO:0000313" key="5">
    <source>
        <dbReference type="Proteomes" id="UP000784880"/>
    </source>
</evidence>
<dbReference type="GO" id="GO:0016798">
    <property type="term" value="F:hydrolase activity, acting on glycosyl bonds"/>
    <property type="evidence" value="ECO:0007669"/>
    <property type="project" value="UniProtKB-KW"/>
</dbReference>
<comment type="pathway">
    <text evidence="1">Quinol/quinone metabolism; menaquinone biosynthesis.</text>
</comment>
<dbReference type="EC" id="3.2.2.26" evidence="1 2"/>
<dbReference type="NCBIfam" id="NF006087">
    <property type="entry name" value="PRK08236.1"/>
    <property type="match status" value="1"/>
</dbReference>
<dbReference type="CDD" id="cd17766">
    <property type="entry name" value="futalosine_nucleosidase_MqnB"/>
    <property type="match status" value="1"/>
</dbReference>
<evidence type="ECO:0000256" key="1">
    <source>
        <dbReference type="HAMAP-Rule" id="MF_00991"/>
    </source>
</evidence>
<comment type="caution">
    <text evidence="4">The sequence shown here is derived from an EMBL/GenBank/DDBJ whole genome shotgun (WGS) entry which is preliminary data.</text>
</comment>
<evidence type="ECO:0000259" key="3">
    <source>
        <dbReference type="Pfam" id="PF01048"/>
    </source>
</evidence>
<keyword evidence="4" id="KW-0326">Glycosidase</keyword>
<dbReference type="HAMAP" id="MF_00991">
    <property type="entry name" value="MqnB"/>
    <property type="match status" value="1"/>
</dbReference>
<comment type="function">
    <text evidence="1">Catalyzes the hydrolysis of futalosine (FL) to dehypoxanthine futalosine (DHFL) and hypoxanthine, a step in the biosynthesis of menaquinone (MK, vitamin K2).</text>
</comment>
<proteinExistence type="inferred from homology"/>
<comment type="similarity">
    <text evidence="1">Belongs to the PNP/UDP phosphorylase family. Futalosine hydrolase subfamily.</text>
</comment>
<dbReference type="PANTHER" id="PTHR46832:SF2">
    <property type="entry name" value="FUTALOSINE HYDROLASE"/>
    <property type="match status" value="1"/>
</dbReference>
<keyword evidence="1 4" id="KW-0378">Hydrolase</keyword>
<dbReference type="NCBIfam" id="TIGR03664">
    <property type="entry name" value="fut_nucase"/>
    <property type="match status" value="1"/>
</dbReference>
<dbReference type="InterPro" id="IPR000845">
    <property type="entry name" value="Nucleoside_phosphorylase_d"/>
</dbReference>
<dbReference type="Proteomes" id="UP000784880">
    <property type="component" value="Unassembled WGS sequence"/>
</dbReference>
<gene>
    <name evidence="1" type="primary">mqnB</name>
    <name evidence="4" type="ORF">KS419_17970</name>
</gene>
<dbReference type="PANTHER" id="PTHR46832">
    <property type="entry name" value="5'-METHYLTHIOADENOSINE/S-ADENOSYLHOMOCYSTEINE NUCLEOSIDASE"/>
    <property type="match status" value="1"/>
</dbReference>
<protein>
    <recommendedName>
        <fullName evidence="1 2">Futalosine hydrolase</fullName>
        <shortName evidence="1">FL hydrolase</shortName>
        <ecNumber evidence="1 2">3.2.2.26</ecNumber>
    </recommendedName>
    <alternativeName>
        <fullName evidence="1">Futalosine nucleosidase</fullName>
    </alternativeName>
    <alternativeName>
        <fullName evidence="1">Menaquinone biosynthetic enzyme MqnB</fullName>
    </alternativeName>
</protein>
<dbReference type="InterPro" id="IPR019963">
    <property type="entry name" value="FL_hydrolase_MqnB"/>
</dbReference>
<keyword evidence="5" id="KW-1185">Reference proteome</keyword>
<dbReference type="Pfam" id="PF01048">
    <property type="entry name" value="PNP_UDP_1"/>
    <property type="match status" value="1"/>
</dbReference>